<dbReference type="EMBL" id="PPSL01000003">
    <property type="protein sequence ID" value="PQJ10797.1"/>
    <property type="molecule type" value="Genomic_DNA"/>
</dbReference>
<evidence type="ECO:0000313" key="2">
    <source>
        <dbReference type="Proteomes" id="UP000239872"/>
    </source>
</evidence>
<proteinExistence type="predicted"/>
<name>A0A2S7SW06_9BACT</name>
<dbReference type="Proteomes" id="UP000239872">
    <property type="component" value="Unassembled WGS sequence"/>
</dbReference>
<reference evidence="1 2" key="1">
    <citation type="submission" date="2018-01" db="EMBL/GenBank/DDBJ databases">
        <title>A novel member of the phylum Bacteroidetes isolated from glacier ice.</title>
        <authorList>
            <person name="Liu Q."/>
            <person name="Xin Y.-H."/>
        </authorList>
    </citation>
    <scope>NUCLEOTIDE SEQUENCE [LARGE SCALE GENOMIC DNA]</scope>
    <source>
        <strain evidence="1 2">RB1R16</strain>
    </source>
</reference>
<keyword evidence="2" id="KW-1185">Reference proteome</keyword>
<evidence type="ECO:0000313" key="1">
    <source>
        <dbReference type="EMBL" id="PQJ10797.1"/>
    </source>
</evidence>
<sequence>MIFMATYEYVYIEDVDVQEIISFMEGFYCFGRREVIAEPNEMQYYEAGNRLFLFRQLTEPRWVEVSIDMDELYELDEIYRRISERFSTRVLFLYKQTTSADARVALFENGTLLRSIHQVYMPHLGDLRIVQNFGNRMKFEEELNLEFPTEYRYATTDTISRTDINSIMQVFGVGPYKTDAACEYIHVEVIKSRN</sequence>
<dbReference type="AlphaFoldDB" id="A0A2S7SW06"/>
<organism evidence="1 2">
    <name type="scientific">Flavipsychrobacter stenotrophus</name>
    <dbReference type="NCBI Taxonomy" id="2077091"/>
    <lineage>
        <taxon>Bacteria</taxon>
        <taxon>Pseudomonadati</taxon>
        <taxon>Bacteroidota</taxon>
        <taxon>Chitinophagia</taxon>
        <taxon>Chitinophagales</taxon>
        <taxon>Chitinophagaceae</taxon>
        <taxon>Flavipsychrobacter</taxon>
    </lineage>
</organism>
<accession>A0A2S7SW06</accession>
<comment type="caution">
    <text evidence="1">The sequence shown here is derived from an EMBL/GenBank/DDBJ whole genome shotgun (WGS) entry which is preliminary data.</text>
</comment>
<protein>
    <submittedName>
        <fullName evidence="1">Uncharacterized protein</fullName>
    </submittedName>
</protein>
<gene>
    <name evidence="1" type="ORF">CJD36_012570</name>
</gene>